<feature type="repeat" description="TPR" evidence="3">
    <location>
        <begin position="148"/>
        <end position="181"/>
    </location>
</feature>
<dbReference type="AlphaFoldDB" id="W1NA79"/>
<keyword evidence="2 3" id="KW-0802">TPR repeat</keyword>
<name>W1NA79_9GAMM</name>
<evidence type="ECO:0000256" key="5">
    <source>
        <dbReference type="SAM" id="Phobius"/>
    </source>
</evidence>
<dbReference type="InterPro" id="IPR019734">
    <property type="entry name" value="TPR_rpt"/>
</dbReference>
<dbReference type="Proteomes" id="UP000019113">
    <property type="component" value="Unassembled WGS sequence"/>
</dbReference>
<dbReference type="PROSITE" id="PS51257">
    <property type="entry name" value="PROKAR_LIPOPROTEIN"/>
    <property type="match status" value="1"/>
</dbReference>
<reference evidence="6 7" key="1">
    <citation type="submission" date="2013-08" db="EMBL/GenBank/DDBJ databases">
        <title>draft genome of Halomonas huanghegensis, strain BJGMM-B45T.</title>
        <authorList>
            <person name="Miao C."/>
            <person name="Wan Y."/>
            <person name="Jin W."/>
        </authorList>
    </citation>
    <scope>NUCLEOTIDE SEQUENCE [LARGE SCALE GENOMIC DNA]</scope>
    <source>
        <strain evidence="6 7">BJGMM-B45</strain>
    </source>
</reference>
<feature type="repeat" description="TPR" evidence="3">
    <location>
        <begin position="44"/>
        <end position="77"/>
    </location>
</feature>
<gene>
    <name evidence="6" type="ORF">BJB45_10710</name>
</gene>
<feature type="transmembrane region" description="Helical" evidence="5">
    <location>
        <begin position="12"/>
        <end position="33"/>
    </location>
</feature>
<keyword evidence="5" id="KW-0472">Membrane</keyword>
<dbReference type="EMBL" id="AVBC01000019">
    <property type="protein sequence ID" value="ERL52429.1"/>
    <property type="molecule type" value="Genomic_DNA"/>
</dbReference>
<accession>W1NA79</accession>
<dbReference type="PROSITE" id="PS50293">
    <property type="entry name" value="TPR_REGION"/>
    <property type="match status" value="1"/>
</dbReference>
<keyword evidence="5" id="KW-0812">Transmembrane</keyword>
<evidence type="ECO:0000256" key="4">
    <source>
        <dbReference type="SAM" id="MobiDB-lite"/>
    </source>
</evidence>
<dbReference type="SMART" id="SM00028">
    <property type="entry name" value="TPR"/>
    <property type="match status" value="3"/>
</dbReference>
<evidence type="ECO:0000313" key="6">
    <source>
        <dbReference type="EMBL" id="ERL52429.1"/>
    </source>
</evidence>
<dbReference type="SUPFAM" id="SSF48452">
    <property type="entry name" value="TPR-like"/>
    <property type="match status" value="1"/>
</dbReference>
<dbReference type="KEGG" id="hhu:AR456_16340"/>
<dbReference type="Pfam" id="PF14559">
    <property type="entry name" value="TPR_19"/>
    <property type="match status" value="1"/>
</dbReference>
<feature type="repeat" description="TPR" evidence="3">
    <location>
        <begin position="78"/>
        <end position="111"/>
    </location>
</feature>
<dbReference type="Gene3D" id="1.25.40.10">
    <property type="entry name" value="Tetratricopeptide repeat domain"/>
    <property type="match status" value="1"/>
</dbReference>
<organism evidence="6 7">
    <name type="scientific">Halomonas huangheensis</name>
    <dbReference type="NCBI Taxonomy" id="1178482"/>
    <lineage>
        <taxon>Bacteria</taxon>
        <taxon>Pseudomonadati</taxon>
        <taxon>Pseudomonadota</taxon>
        <taxon>Gammaproteobacteria</taxon>
        <taxon>Oceanospirillales</taxon>
        <taxon>Halomonadaceae</taxon>
        <taxon>Halomonas</taxon>
    </lineage>
</organism>
<keyword evidence="7" id="KW-1185">Reference proteome</keyword>
<proteinExistence type="predicted"/>
<keyword evidence="1" id="KW-0677">Repeat</keyword>
<sequence>MARQQSSSRGGLIRLIAPLLVVFVSVSGCALQHNQSAQKASDPVEAYRQLGEAYLQQGNLPRAMTALDRALAIDASDPAALQAMAIVYQRQGEVNLAEQYFDSALSLAPDFTRARNNYASFLYDQGRTQAACEQLEVAVKDMHYTNRSQLYTNLGRCEWELGDVASARRDLQRAQEIDSHQPLSYLTLAELEYAQGNLLRARSQLDRYVSLAGQTPAARHLKREISIAESSTAATVTSDTQPRPATPGAL</sequence>
<protein>
    <submittedName>
        <fullName evidence="6">Uncharacterized protein</fullName>
    </submittedName>
</protein>
<dbReference type="RefSeq" id="WP_021818262.1">
    <property type="nucleotide sequence ID" value="NZ_AVBC01000019.1"/>
</dbReference>
<dbReference type="PATRIC" id="fig|1178482.3.peg.1302"/>
<evidence type="ECO:0000313" key="7">
    <source>
        <dbReference type="Proteomes" id="UP000019113"/>
    </source>
</evidence>
<comment type="caution">
    <text evidence="6">The sequence shown here is derived from an EMBL/GenBank/DDBJ whole genome shotgun (WGS) entry which is preliminary data.</text>
</comment>
<dbReference type="PROSITE" id="PS50005">
    <property type="entry name" value="TPR"/>
    <property type="match status" value="3"/>
</dbReference>
<feature type="region of interest" description="Disordered" evidence="4">
    <location>
        <begin position="231"/>
        <end position="250"/>
    </location>
</feature>
<evidence type="ECO:0000256" key="2">
    <source>
        <dbReference type="ARBA" id="ARBA00022803"/>
    </source>
</evidence>
<evidence type="ECO:0000256" key="1">
    <source>
        <dbReference type="ARBA" id="ARBA00022737"/>
    </source>
</evidence>
<dbReference type="PANTHER" id="PTHR44186:SF1">
    <property type="entry name" value="BARDET-BIEDL SYNDROME 4 PROTEIN"/>
    <property type="match status" value="1"/>
</dbReference>
<dbReference type="Pfam" id="PF13414">
    <property type="entry name" value="TPR_11"/>
    <property type="match status" value="1"/>
</dbReference>
<feature type="compositionally biased region" description="Polar residues" evidence="4">
    <location>
        <begin position="231"/>
        <end position="243"/>
    </location>
</feature>
<dbReference type="STRING" id="1178482.AR456_16340"/>
<dbReference type="NCBIfam" id="TIGR02521">
    <property type="entry name" value="type_IV_pilW"/>
    <property type="match status" value="1"/>
</dbReference>
<dbReference type="PANTHER" id="PTHR44186">
    <property type="match status" value="1"/>
</dbReference>
<keyword evidence="5" id="KW-1133">Transmembrane helix</keyword>
<evidence type="ECO:0000256" key="3">
    <source>
        <dbReference type="PROSITE-ProRule" id="PRU00339"/>
    </source>
</evidence>
<dbReference type="InterPro" id="IPR011990">
    <property type="entry name" value="TPR-like_helical_dom_sf"/>
</dbReference>
<dbReference type="InterPro" id="IPR013360">
    <property type="entry name" value="Pilus_4_PilW"/>
</dbReference>
<dbReference type="OrthoDB" id="129043at2"/>
<dbReference type="eggNOG" id="COG3063">
    <property type="taxonomic scope" value="Bacteria"/>
</dbReference>